<feature type="transmembrane region" description="Helical" evidence="1">
    <location>
        <begin position="266"/>
        <end position="287"/>
    </location>
</feature>
<feature type="transmembrane region" description="Helical" evidence="1">
    <location>
        <begin position="348"/>
        <end position="369"/>
    </location>
</feature>
<feature type="transmembrane region" description="Helical" evidence="1">
    <location>
        <begin position="376"/>
        <end position="396"/>
    </location>
</feature>
<sequence length="435" mass="48608">MSTVKSLVQPTDKPATTHSINPFNGMLRLWLFDVGSVSFLGTGIFGLVLSILAGWAGQKDSFDIFVGMGIVSTAAAVAWQLIRLMASECSILIPRYRQNIFIQCEVMLIGVFSLAVLLCVLFGFSASLSLLVFAQGISLGFILLCLWQTQWFYSSFLLFILVPFSSTLAEQVPLWLSLALLFVFAAVIWRRCLVLPWRVEARSVYLNGLEMGWFWLPNLQSMRFLSRFERYLHPVNFFIGPMLTVLLLLLPVLALVLGVLSHQFNWDFPVLLLLAQFCVISCALVHWSRVQRARATELLLLMPGFDGRTGLVNAFAQGQQRLLYLISVGVLLCSLFITWLNGEMSVPLLAHLVISTYWACALVLGLGCLCRRVLQVSLSMLVVLAHSLWVSLSLAVQHDGHLCYWLLGDILLAVLGQVALFWGSKTLWRSDIDGL</sequence>
<dbReference type="Proteomes" id="UP000829384">
    <property type="component" value="Unassembled WGS sequence"/>
</dbReference>
<feature type="transmembrane region" description="Helical" evidence="1">
    <location>
        <begin position="322"/>
        <end position="342"/>
    </location>
</feature>
<keyword evidence="1" id="KW-0812">Transmembrane</keyword>
<feature type="transmembrane region" description="Helical" evidence="1">
    <location>
        <begin position="29"/>
        <end position="52"/>
    </location>
</feature>
<feature type="transmembrane region" description="Helical" evidence="1">
    <location>
        <begin position="106"/>
        <end position="124"/>
    </location>
</feature>
<dbReference type="RefSeq" id="WP_240132198.1">
    <property type="nucleotide sequence ID" value="NZ_JACSDI010000018.1"/>
</dbReference>
<feature type="transmembrane region" description="Helical" evidence="1">
    <location>
        <begin position="130"/>
        <end position="147"/>
    </location>
</feature>
<evidence type="ECO:0000313" key="3">
    <source>
        <dbReference type="Proteomes" id="UP000829384"/>
    </source>
</evidence>
<feature type="transmembrane region" description="Helical" evidence="1">
    <location>
        <begin position="175"/>
        <end position="193"/>
    </location>
</feature>
<keyword evidence="3" id="KW-1185">Reference proteome</keyword>
<comment type="caution">
    <text evidence="2">The sequence shown here is derived from an EMBL/GenBank/DDBJ whole genome shotgun (WGS) entry which is preliminary data.</text>
</comment>
<name>A0ABS9R1V7_9GAMM</name>
<feature type="transmembrane region" description="Helical" evidence="1">
    <location>
        <begin position="402"/>
        <end position="422"/>
    </location>
</feature>
<gene>
    <name evidence="2" type="ORF">H9J30_17610</name>
</gene>
<keyword evidence="1" id="KW-1133">Transmembrane helix</keyword>
<feature type="transmembrane region" description="Helical" evidence="1">
    <location>
        <begin position="64"/>
        <end position="86"/>
    </location>
</feature>
<keyword evidence="1" id="KW-0472">Membrane</keyword>
<reference evidence="2 3" key="1">
    <citation type="submission" date="2020-08" db="EMBL/GenBank/DDBJ databases">
        <title>Whole genome sequence of Shewanella sp strain PS-2.</title>
        <authorList>
            <person name="Das S.K."/>
        </authorList>
    </citation>
    <scope>NUCLEOTIDE SEQUENCE [LARGE SCALE GENOMIC DNA]</scope>
    <source>
        <strain evidence="2 3">PS-2</strain>
    </source>
</reference>
<accession>A0ABS9R1V7</accession>
<dbReference type="EMBL" id="JACSDI010000018">
    <property type="protein sequence ID" value="MCG9965716.1"/>
    <property type="molecule type" value="Genomic_DNA"/>
</dbReference>
<protein>
    <submittedName>
        <fullName evidence="2">ABC transporter permease</fullName>
    </submittedName>
</protein>
<evidence type="ECO:0000256" key="1">
    <source>
        <dbReference type="SAM" id="Phobius"/>
    </source>
</evidence>
<proteinExistence type="predicted"/>
<evidence type="ECO:0000313" key="2">
    <source>
        <dbReference type="EMBL" id="MCG9965716.1"/>
    </source>
</evidence>
<organism evidence="2 3">
    <name type="scientific">Shewanella cutis</name>
    <dbReference type="NCBI Taxonomy" id="2766780"/>
    <lineage>
        <taxon>Bacteria</taxon>
        <taxon>Pseudomonadati</taxon>
        <taxon>Pseudomonadota</taxon>
        <taxon>Gammaproteobacteria</taxon>
        <taxon>Alteromonadales</taxon>
        <taxon>Shewanellaceae</taxon>
        <taxon>Shewanella</taxon>
    </lineage>
</organism>
<feature type="transmembrane region" description="Helical" evidence="1">
    <location>
        <begin position="235"/>
        <end position="260"/>
    </location>
</feature>